<sequence length="81" mass="9647">MHSTYGQTRFRRVRPQRSREECGAEVSRPRRDFLLFRPRLLARESLLGGEVSRAFLPAPREIVCRRLMEQWCLLLNCFPDL</sequence>
<reference evidence="3" key="1">
    <citation type="submission" date="2005-09" db="EMBL/GenBank/DDBJ databases">
        <authorList>
            <person name="Mural R.J."/>
            <person name="Li P.W."/>
            <person name="Adams M.D."/>
            <person name="Amanatides P.G."/>
            <person name="Baden-Tillson H."/>
            <person name="Barnstead M."/>
            <person name="Chin S.H."/>
            <person name="Dew I."/>
            <person name="Evans C.A."/>
            <person name="Ferriera S."/>
            <person name="Flanigan M."/>
            <person name="Fosler C."/>
            <person name="Glodek A."/>
            <person name="Gu Z."/>
            <person name="Holt R.A."/>
            <person name="Jennings D."/>
            <person name="Kraft C.L."/>
            <person name="Lu F."/>
            <person name="Nguyen T."/>
            <person name="Nusskern D.R."/>
            <person name="Pfannkoch C.M."/>
            <person name="Sitter C."/>
            <person name="Sutton G.G."/>
            <person name="Venter J.C."/>
            <person name="Wang Z."/>
            <person name="Woodage T."/>
            <person name="Zheng X.H."/>
            <person name="Zhong F."/>
        </authorList>
    </citation>
    <scope>NUCLEOTIDE SEQUENCE [LARGE SCALE GENOMIC DNA]</scope>
    <source>
        <strain>BN</strain>
        <strain evidence="3">Sprague-Dawley</strain>
    </source>
</reference>
<accession>A6JQA5</accession>
<dbReference type="Proteomes" id="UP000234681">
    <property type="component" value="Chromosome 14"/>
</dbReference>
<evidence type="ECO:0000256" key="1">
    <source>
        <dbReference type="SAM" id="MobiDB-lite"/>
    </source>
</evidence>
<proteinExistence type="predicted"/>
<dbReference type="EMBL" id="CH473996">
    <property type="protein sequence ID" value="EDL98022.1"/>
    <property type="molecule type" value="Genomic_DNA"/>
</dbReference>
<dbReference type="AlphaFoldDB" id="A6JQA5"/>
<organism evidence="2 3">
    <name type="scientific">Rattus norvegicus</name>
    <name type="common">Rat</name>
    <dbReference type="NCBI Taxonomy" id="10116"/>
    <lineage>
        <taxon>Eukaryota</taxon>
        <taxon>Metazoa</taxon>
        <taxon>Chordata</taxon>
        <taxon>Craniata</taxon>
        <taxon>Vertebrata</taxon>
        <taxon>Euteleostomi</taxon>
        <taxon>Mammalia</taxon>
        <taxon>Eutheria</taxon>
        <taxon>Euarchontoglires</taxon>
        <taxon>Glires</taxon>
        <taxon>Rodentia</taxon>
        <taxon>Myomorpha</taxon>
        <taxon>Muroidea</taxon>
        <taxon>Muridae</taxon>
        <taxon>Murinae</taxon>
        <taxon>Rattus</taxon>
    </lineage>
</organism>
<gene>
    <name evidence="2" type="ORF">rCG_23256</name>
</gene>
<evidence type="ECO:0000313" key="2">
    <source>
        <dbReference type="EMBL" id="EDL98022.1"/>
    </source>
</evidence>
<name>A6JQA5_RAT</name>
<evidence type="ECO:0000313" key="3">
    <source>
        <dbReference type="Proteomes" id="UP000234681"/>
    </source>
</evidence>
<feature type="region of interest" description="Disordered" evidence="1">
    <location>
        <begin position="1"/>
        <end position="22"/>
    </location>
</feature>
<protein>
    <submittedName>
        <fullName evidence="2">RCG23256</fullName>
    </submittedName>
</protein>